<dbReference type="SUPFAM" id="SSF46894">
    <property type="entry name" value="C-terminal effector domain of the bipartite response regulators"/>
    <property type="match status" value="1"/>
</dbReference>
<evidence type="ECO:0000256" key="1">
    <source>
        <dbReference type="ARBA" id="ARBA00023125"/>
    </source>
</evidence>
<feature type="domain" description="OmpR/PhoB-type" evidence="3">
    <location>
        <begin position="1"/>
        <end position="25"/>
    </location>
</feature>
<keyword evidence="1 2" id="KW-0238">DNA-binding</keyword>
<dbReference type="GO" id="GO:0000160">
    <property type="term" value="P:phosphorelay signal transduction system"/>
    <property type="evidence" value="ECO:0007669"/>
    <property type="project" value="InterPro"/>
</dbReference>
<dbReference type="Proteomes" id="UP001141259">
    <property type="component" value="Unassembled WGS sequence"/>
</dbReference>
<evidence type="ECO:0000259" key="3">
    <source>
        <dbReference type="PROSITE" id="PS51755"/>
    </source>
</evidence>
<keyword evidence="5" id="KW-1185">Reference proteome</keyword>
<dbReference type="InterPro" id="IPR016032">
    <property type="entry name" value="Sig_transdc_resp-reg_C-effctor"/>
</dbReference>
<gene>
    <name evidence="4" type="ORF">NZH93_43705</name>
</gene>
<dbReference type="Gene3D" id="1.10.10.10">
    <property type="entry name" value="Winged helix-like DNA-binding domain superfamily/Winged helix DNA-binding domain"/>
    <property type="match status" value="1"/>
</dbReference>
<organism evidence="4 5">
    <name type="scientific">Umezawaea endophytica</name>
    <dbReference type="NCBI Taxonomy" id="1654476"/>
    <lineage>
        <taxon>Bacteria</taxon>
        <taxon>Bacillati</taxon>
        <taxon>Actinomycetota</taxon>
        <taxon>Actinomycetes</taxon>
        <taxon>Pseudonocardiales</taxon>
        <taxon>Pseudonocardiaceae</taxon>
        <taxon>Umezawaea</taxon>
    </lineage>
</organism>
<feature type="DNA-binding region" description="OmpR/PhoB-type" evidence="2">
    <location>
        <begin position="1"/>
        <end position="25"/>
    </location>
</feature>
<accession>A0A9X2VX67</accession>
<proteinExistence type="predicted"/>
<evidence type="ECO:0000313" key="5">
    <source>
        <dbReference type="Proteomes" id="UP001141259"/>
    </source>
</evidence>
<evidence type="ECO:0000313" key="4">
    <source>
        <dbReference type="EMBL" id="MCS7483787.1"/>
    </source>
</evidence>
<dbReference type="GO" id="GO:0006355">
    <property type="term" value="P:regulation of DNA-templated transcription"/>
    <property type="evidence" value="ECO:0007669"/>
    <property type="project" value="InterPro"/>
</dbReference>
<comment type="caution">
    <text evidence="4">The sequence shown here is derived from an EMBL/GenBank/DDBJ whole genome shotgun (WGS) entry which is preliminary data.</text>
</comment>
<sequence length="25" mass="2779">MTLRRKLGTPQVIETVPGAGYRFTS</sequence>
<dbReference type="PROSITE" id="PS51755">
    <property type="entry name" value="OMPR_PHOB"/>
    <property type="match status" value="1"/>
</dbReference>
<name>A0A9X2VX67_9PSEU</name>
<dbReference type="EMBL" id="JANYMP010000037">
    <property type="protein sequence ID" value="MCS7483787.1"/>
    <property type="molecule type" value="Genomic_DNA"/>
</dbReference>
<reference evidence="4" key="1">
    <citation type="submission" date="2022-08" db="EMBL/GenBank/DDBJ databases">
        <authorList>
            <person name="Tistechok S."/>
            <person name="Samborskyy M."/>
            <person name="Roman I."/>
        </authorList>
    </citation>
    <scope>NUCLEOTIDE SEQUENCE</scope>
    <source>
        <strain evidence="4">DSM 103496</strain>
    </source>
</reference>
<protein>
    <recommendedName>
        <fullName evidence="3">OmpR/PhoB-type domain-containing protein</fullName>
    </recommendedName>
</protein>
<dbReference type="InterPro" id="IPR036388">
    <property type="entry name" value="WH-like_DNA-bd_sf"/>
</dbReference>
<evidence type="ECO:0000256" key="2">
    <source>
        <dbReference type="PROSITE-ProRule" id="PRU01091"/>
    </source>
</evidence>
<dbReference type="InterPro" id="IPR001867">
    <property type="entry name" value="OmpR/PhoB-type_DNA-bd"/>
</dbReference>
<dbReference type="GO" id="GO:0003677">
    <property type="term" value="F:DNA binding"/>
    <property type="evidence" value="ECO:0007669"/>
    <property type="project" value="UniProtKB-UniRule"/>
</dbReference>
<dbReference type="AlphaFoldDB" id="A0A9X2VX67"/>